<name>A0A2P2QWE1_RHIMU</name>
<keyword evidence="1" id="KW-0808">Transferase</keyword>
<reference evidence="1" key="1">
    <citation type="submission" date="2018-02" db="EMBL/GenBank/DDBJ databases">
        <title>Rhizophora mucronata_Transcriptome.</title>
        <authorList>
            <person name="Meera S.P."/>
            <person name="Sreeshan A."/>
            <person name="Augustine A."/>
        </authorList>
    </citation>
    <scope>NUCLEOTIDE SEQUENCE</scope>
    <source>
        <tissue evidence="1">Leaf</tissue>
    </source>
</reference>
<organism evidence="1">
    <name type="scientific">Rhizophora mucronata</name>
    <name type="common">Asiatic mangrove</name>
    <dbReference type="NCBI Taxonomy" id="61149"/>
    <lineage>
        <taxon>Eukaryota</taxon>
        <taxon>Viridiplantae</taxon>
        <taxon>Streptophyta</taxon>
        <taxon>Embryophyta</taxon>
        <taxon>Tracheophyta</taxon>
        <taxon>Spermatophyta</taxon>
        <taxon>Magnoliopsida</taxon>
        <taxon>eudicotyledons</taxon>
        <taxon>Gunneridae</taxon>
        <taxon>Pentapetalae</taxon>
        <taxon>rosids</taxon>
        <taxon>fabids</taxon>
        <taxon>Malpighiales</taxon>
        <taxon>Rhizophoraceae</taxon>
        <taxon>Rhizophora</taxon>
    </lineage>
</organism>
<evidence type="ECO:0000313" key="1">
    <source>
        <dbReference type="EMBL" id="MBX71191.1"/>
    </source>
</evidence>
<dbReference type="GO" id="GO:0016757">
    <property type="term" value="F:glycosyltransferase activity"/>
    <property type="evidence" value="ECO:0007669"/>
    <property type="project" value="UniProtKB-KW"/>
</dbReference>
<proteinExistence type="predicted"/>
<sequence>MALPLYILPPDPYTSRFPFISSLFTPSRRNRRSRSSPNLRYHHCHHYHDHGEGGRSMWSRESLCLRPSEHF</sequence>
<accession>A0A2P2QWE1</accession>
<dbReference type="AlphaFoldDB" id="A0A2P2QWE1"/>
<dbReference type="EMBL" id="GGEC01090707">
    <property type="protein sequence ID" value="MBX71191.1"/>
    <property type="molecule type" value="Transcribed_RNA"/>
</dbReference>
<protein>
    <submittedName>
        <fullName evidence="1">Xyloglucan galactosyltransferase</fullName>
    </submittedName>
</protein>
<keyword evidence="1" id="KW-0328">Glycosyltransferase</keyword>